<evidence type="ECO:0000256" key="1">
    <source>
        <dbReference type="ARBA" id="ARBA00022723"/>
    </source>
</evidence>
<evidence type="ECO:0000313" key="8">
    <source>
        <dbReference type="Proteomes" id="UP001370758"/>
    </source>
</evidence>
<keyword evidence="1" id="KW-0479">Metal-binding</keyword>
<protein>
    <recommendedName>
        <fullName evidence="6">MYND-type domain-containing protein</fullName>
    </recommendedName>
</protein>
<dbReference type="Proteomes" id="UP001370758">
    <property type="component" value="Unassembled WGS sequence"/>
</dbReference>
<dbReference type="EMBL" id="JAVHJL010000001">
    <property type="protein sequence ID" value="KAK6512268.1"/>
    <property type="molecule type" value="Genomic_DNA"/>
</dbReference>
<dbReference type="AlphaFoldDB" id="A0AAV9WPP8"/>
<dbReference type="Pfam" id="PF01753">
    <property type="entry name" value="zf-MYND"/>
    <property type="match status" value="1"/>
</dbReference>
<name>A0AAV9WPP8_9PEZI</name>
<dbReference type="SUPFAM" id="SSF144232">
    <property type="entry name" value="HIT/MYND zinc finger-like"/>
    <property type="match status" value="1"/>
</dbReference>
<dbReference type="PROSITE" id="PS50865">
    <property type="entry name" value="ZF_MYND_2"/>
    <property type="match status" value="1"/>
</dbReference>
<keyword evidence="2 4" id="KW-0863">Zinc-finger</keyword>
<dbReference type="InterPro" id="IPR002893">
    <property type="entry name" value="Znf_MYND"/>
</dbReference>
<feature type="domain" description="MYND-type" evidence="6">
    <location>
        <begin position="12"/>
        <end position="48"/>
    </location>
</feature>
<comment type="caution">
    <text evidence="7">The sequence shown here is derived from an EMBL/GenBank/DDBJ whole genome shotgun (WGS) entry which is preliminary data.</text>
</comment>
<evidence type="ECO:0000256" key="2">
    <source>
        <dbReference type="ARBA" id="ARBA00022771"/>
    </source>
</evidence>
<gene>
    <name evidence="7" type="ORF">TWF481_001158</name>
</gene>
<keyword evidence="3" id="KW-0862">Zinc</keyword>
<dbReference type="PROSITE" id="PS01360">
    <property type="entry name" value="ZF_MYND_1"/>
    <property type="match status" value="1"/>
</dbReference>
<dbReference type="GO" id="GO:0008270">
    <property type="term" value="F:zinc ion binding"/>
    <property type="evidence" value="ECO:0007669"/>
    <property type="project" value="UniProtKB-KW"/>
</dbReference>
<evidence type="ECO:0000259" key="6">
    <source>
        <dbReference type="PROSITE" id="PS50865"/>
    </source>
</evidence>
<evidence type="ECO:0000256" key="3">
    <source>
        <dbReference type="ARBA" id="ARBA00022833"/>
    </source>
</evidence>
<evidence type="ECO:0000313" key="7">
    <source>
        <dbReference type="EMBL" id="KAK6512268.1"/>
    </source>
</evidence>
<organism evidence="7 8">
    <name type="scientific">Arthrobotrys musiformis</name>
    <dbReference type="NCBI Taxonomy" id="47236"/>
    <lineage>
        <taxon>Eukaryota</taxon>
        <taxon>Fungi</taxon>
        <taxon>Dikarya</taxon>
        <taxon>Ascomycota</taxon>
        <taxon>Pezizomycotina</taxon>
        <taxon>Orbiliomycetes</taxon>
        <taxon>Orbiliales</taxon>
        <taxon>Orbiliaceae</taxon>
        <taxon>Arthrobotrys</taxon>
    </lineage>
</organism>
<proteinExistence type="predicted"/>
<reference evidence="7 8" key="1">
    <citation type="submission" date="2023-08" db="EMBL/GenBank/DDBJ databases">
        <authorList>
            <person name="Palmer J.M."/>
        </authorList>
    </citation>
    <scope>NUCLEOTIDE SEQUENCE [LARGE SCALE GENOMIC DNA]</scope>
    <source>
        <strain evidence="7 8">TWF481</strain>
    </source>
</reference>
<sequence>MDVRTRFAEDVCYVCGCKTNRCCKGCRSVFYCSEAHRQKHWEDHTEACLEIRAAVTNLKEAEDTFIGRNRPEYRNLRGILADMERGKAPGPEVECFCTVFCSPVMMARFNLITAYHQVNSHRGTVNACNTAITTQFLGKCDPMKIRCITANLLVRVGSKQNAYDFIRFWLINGDKYRCQGTNPKPFIPLRNTDAFEPCRRLIKPFKKASVSPPASFLVPLALLKFKLLIDIKNLRNLQLLRTKLPFDVVHMIKKYFYTTDIMKRRHDISRIDTLRGYERVIKKLEKDLDTLFEICGQAFEGRYVVWRCFFEQDPKNQARRYSKEVQKIYNYSADAWMETPGGYEWILKKLGEACDRELFGEDRIKAAAQVAHFERELRSKSDRMDDMSVDSSEFEEEDDADSDIPYFESEDYKESLYESLSESFDFGFGYP</sequence>
<dbReference type="Gene3D" id="6.10.140.2220">
    <property type="match status" value="1"/>
</dbReference>
<keyword evidence="8" id="KW-1185">Reference proteome</keyword>
<feature type="region of interest" description="Disordered" evidence="5">
    <location>
        <begin position="382"/>
        <end position="405"/>
    </location>
</feature>
<accession>A0AAV9WPP8</accession>
<evidence type="ECO:0000256" key="4">
    <source>
        <dbReference type="PROSITE-ProRule" id="PRU00134"/>
    </source>
</evidence>
<evidence type="ECO:0000256" key="5">
    <source>
        <dbReference type="SAM" id="MobiDB-lite"/>
    </source>
</evidence>
<feature type="compositionally biased region" description="Acidic residues" evidence="5">
    <location>
        <begin position="392"/>
        <end position="402"/>
    </location>
</feature>